<protein>
    <recommendedName>
        <fullName evidence="3">RING-type domain-containing protein</fullName>
    </recommendedName>
</protein>
<dbReference type="PROSITE" id="PS50089">
    <property type="entry name" value="ZF_RING_2"/>
    <property type="match status" value="1"/>
</dbReference>
<proteinExistence type="predicted"/>
<feature type="region of interest" description="Disordered" evidence="2">
    <location>
        <begin position="93"/>
        <end position="136"/>
    </location>
</feature>
<sequence>MDGGDRVIRRRKSLTERLGLKGIGCCGSTWGILPAAPFNVVDDENDDVAEVTSHHHHIHTPPETPSATSCLAVEGSSGMNLAAALAAERSQLRAAAADSNHDEVNIDTGSRPGPNSNSGPLRPDHEGVPGNAPGTPTRMSLMRLLEETEVYEGELLMEKGKEEEEEEGSNDSVCCVCMRRKKGAAFIPCGHTFCRVCSRELWVNRGCCPLCNRSILEILDIY</sequence>
<accession>A0ABS8RWT7</accession>
<gene>
    <name evidence="4" type="ORF">HAX54_009426</name>
</gene>
<evidence type="ECO:0000313" key="5">
    <source>
        <dbReference type="Proteomes" id="UP000823775"/>
    </source>
</evidence>
<evidence type="ECO:0000259" key="3">
    <source>
        <dbReference type="PROSITE" id="PS50089"/>
    </source>
</evidence>
<keyword evidence="1" id="KW-0862">Zinc</keyword>
<feature type="domain" description="RING-type" evidence="3">
    <location>
        <begin position="174"/>
        <end position="212"/>
    </location>
</feature>
<evidence type="ECO:0000256" key="1">
    <source>
        <dbReference type="PROSITE-ProRule" id="PRU00175"/>
    </source>
</evidence>
<evidence type="ECO:0000313" key="4">
    <source>
        <dbReference type="EMBL" id="MCD7451057.1"/>
    </source>
</evidence>
<dbReference type="Pfam" id="PF13920">
    <property type="entry name" value="zf-C3HC4_3"/>
    <property type="match status" value="1"/>
</dbReference>
<dbReference type="Proteomes" id="UP000823775">
    <property type="component" value="Unassembled WGS sequence"/>
</dbReference>
<dbReference type="SMART" id="SM00184">
    <property type="entry name" value="RING"/>
    <property type="match status" value="1"/>
</dbReference>
<keyword evidence="5" id="KW-1185">Reference proteome</keyword>
<reference evidence="4 5" key="1">
    <citation type="journal article" date="2021" name="BMC Genomics">
        <title>Datura genome reveals duplications of psychoactive alkaloid biosynthetic genes and high mutation rate following tissue culture.</title>
        <authorList>
            <person name="Rajewski A."/>
            <person name="Carter-House D."/>
            <person name="Stajich J."/>
            <person name="Litt A."/>
        </authorList>
    </citation>
    <scope>NUCLEOTIDE SEQUENCE [LARGE SCALE GENOMIC DNA]</scope>
    <source>
        <strain evidence="4">AR-01</strain>
    </source>
</reference>
<dbReference type="SUPFAM" id="SSF57850">
    <property type="entry name" value="RING/U-box"/>
    <property type="match status" value="1"/>
</dbReference>
<dbReference type="Gene3D" id="3.30.40.10">
    <property type="entry name" value="Zinc/RING finger domain, C3HC4 (zinc finger)"/>
    <property type="match status" value="1"/>
</dbReference>
<keyword evidence="1" id="KW-0479">Metal-binding</keyword>
<comment type="caution">
    <text evidence="4">The sequence shown here is derived from an EMBL/GenBank/DDBJ whole genome shotgun (WGS) entry which is preliminary data.</text>
</comment>
<keyword evidence="1" id="KW-0863">Zinc-finger</keyword>
<dbReference type="EMBL" id="JACEIK010000151">
    <property type="protein sequence ID" value="MCD7451057.1"/>
    <property type="molecule type" value="Genomic_DNA"/>
</dbReference>
<dbReference type="InterPro" id="IPR001841">
    <property type="entry name" value="Znf_RING"/>
</dbReference>
<organism evidence="4 5">
    <name type="scientific">Datura stramonium</name>
    <name type="common">Jimsonweed</name>
    <name type="synonym">Common thornapple</name>
    <dbReference type="NCBI Taxonomy" id="4076"/>
    <lineage>
        <taxon>Eukaryota</taxon>
        <taxon>Viridiplantae</taxon>
        <taxon>Streptophyta</taxon>
        <taxon>Embryophyta</taxon>
        <taxon>Tracheophyta</taxon>
        <taxon>Spermatophyta</taxon>
        <taxon>Magnoliopsida</taxon>
        <taxon>eudicotyledons</taxon>
        <taxon>Gunneridae</taxon>
        <taxon>Pentapetalae</taxon>
        <taxon>asterids</taxon>
        <taxon>lamiids</taxon>
        <taxon>Solanales</taxon>
        <taxon>Solanaceae</taxon>
        <taxon>Solanoideae</taxon>
        <taxon>Datureae</taxon>
        <taxon>Datura</taxon>
    </lineage>
</organism>
<name>A0ABS8RWT7_DATST</name>
<dbReference type="InterPro" id="IPR013083">
    <property type="entry name" value="Znf_RING/FYVE/PHD"/>
</dbReference>
<evidence type="ECO:0000256" key="2">
    <source>
        <dbReference type="SAM" id="MobiDB-lite"/>
    </source>
</evidence>
<dbReference type="PANTHER" id="PTHR46629">
    <property type="entry name" value="OS01G0917900 PROTEIN"/>
    <property type="match status" value="1"/>
</dbReference>